<evidence type="ECO:0000256" key="6">
    <source>
        <dbReference type="SAM" id="Phobius"/>
    </source>
</evidence>
<dbReference type="InterPro" id="IPR001902">
    <property type="entry name" value="SLC26A/SulP_fam"/>
</dbReference>
<evidence type="ECO:0000256" key="4">
    <source>
        <dbReference type="ARBA" id="ARBA00023136"/>
    </source>
</evidence>
<dbReference type="OrthoDB" id="7365796at2759"/>
<dbReference type="Gene3D" id="3.30.750.24">
    <property type="entry name" value="STAS domain"/>
    <property type="match status" value="1"/>
</dbReference>
<comment type="subcellular location">
    <subcellularLocation>
        <location evidence="1">Membrane</location>
        <topology evidence="1">Multi-pass membrane protein</topology>
    </subcellularLocation>
</comment>
<dbReference type="CDD" id="cd07042">
    <property type="entry name" value="STAS_SulP_like_sulfate_transporter"/>
    <property type="match status" value="1"/>
</dbReference>
<feature type="transmembrane region" description="Helical" evidence="6">
    <location>
        <begin position="121"/>
        <end position="146"/>
    </location>
</feature>
<feature type="region of interest" description="Disordered" evidence="5">
    <location>
        <begin position="706"/>
        <end position="725"/>
    </location>
</feature>
<dbReference type="GO" id="GO:0055085">
    <property type="term" value="P:transmembrane transport"/>
    <property type="evidence" value="ECO:0007669"/>
    <property type="project" value="InterPro"/>
</dbReference>
<dbReference type="GO" id="GO:0016020">
    <property type="term" value="C:membrane"/>
    <property type="evidence" value="ECO:0007669"/>
    <property type="project" value="UniProtKB-SubCell"/>
</dbReference>
<dbReference type="AlphaFoldDB" id="A0A3R7MN32"/>
<keyword evidence="2 6" id="KW-0812">Transmembrane</keyword>
<comment type="caution">
    <text evidence="8">The sequence shown here is derived from an EMBL/GenBank/DDBJ whole genome shotgun (WGS) entry which is preliminary data.</text>
</comment>
<name>A0A3R7MN32_PENVA</name>
<organism evidence="8 9">
    <name type="scientific">Penaeus vannamei</name>
    <name type="common">Whiteleg shrimp</name>
    <name type="synonym">Litopenaeus vannamei</name>
    <dbReference type="NCBI Taxonomy" id="6689"/>
    <lineage>
        <taxon>Eukaryota</taxon>
        <taxon>Metazoa</taxon>
        <taxon>Ecdysozoa</taxon>
        <taxon>Arthropoda</taxon>
        <taxon>Crustacea</taxon>
        <taxon>Multicrustacea</taxon>
        <taxon>Malacostraca</taxon>
        <taxon>Eumalacostraca</taxon>
        <taxon>Eucarida</taxon>
        <taxon>Decapoda</taxon>
        <taxon>Dendrobranchiata</taxon>
        <taxon>Penaeoidea</taxon>
        <taxon>Penaeidae</taxon>
        <taxon>Penaeus</taxon>
    </lineage>
</organism>
<feature type="domain" description="STAS" evidence="7">
    <location>
        <begin position="518"/>
        <end position="702"/>
    </location>
</feature>
<feature type="transmembrane region" description="Helical" evidence="6">
    <location>
        <begin position="328"/>
        <end position="348"/>
    </location>
</feature>
<evidence type="ECO:0000256" key="5">
    <source>
        <dbReference type="SAM" id="MobiDB-lite"/>
    </source>
</evidence>
<feature type="transmembrane region" description="Helical" evidence="6">
    <location>
        <begin position="231"/>
        <end position="249"/>
    </location>
</feature>
<evidence type="ECO:0000256" key="1">
    <source>
        <dbReference type="ARBA" id="ARBA00004141"/>
    </source>
</evidence>
<evidence type="ECO:0000256" key="3">
    <source>
        <dbReference type="ARBA" id="ARBA00022989"/>
    </source>
</evidence>
<dbReference type="STRING" id="6689.A0A3R7MN32"/>
<dbReference type="Pfam" id="PF01740">
    <property type="entry name" value="STAS"/>
    <property type="match status" value="1"/>
</dbReference>
<keyword evidence="3 6" id="KW-1133">Transmembrane helix</keyword>
<keyword evidence="4 6" id="KW-0472">Membrane</keyword>
<protein>
    <submittedName>
        <fullName evidence="8">Putative solute carrier family 26 member 6-like isoform X2</fullName>
    </submittedName>
</protein>
<reference evidence="8 9" key="2">
    <citation type="submission" date="2019-01" db="EMBL/GenBank/DDBJ databases">
        <title>The decoding of complex shrimp genome reveals the adaptation for benthos swimmer, frequently molting mechanism and breeding impact on genome.</title>
        <authorList>
            <person name="Sun Y."/>
            <person name="Gao Y."/>
            <person name="Yu Y."/>
        </authorList>
    </citation>
    <scope>NUCLEOTIDE SEQUENCE [LARGE SCALE GENOMIC DNA]</scope>
    <source>
        <tissue evidence="8">Muscle</tissue>
    </source>
</reference>
<reference evidence="8 9" key="1">
    <citation type="submission" date="2018-04" db="EMBL/GenBank/DDBJ databases">
        <authorList>
            <person name="Zhang X."/>
            <person name="Yuan J."/>
            <person name="Li F."/>
            <person name="Xiang J."/>
        </authorList>
    </citation>
    <scope>NUCLEOTIDE SEQUENCE [LARGE SCALE GENOMIC DNA]</scope>
    <source>
        <tissue evidence="8">Muscle</tissue>
    </source>
</reference>
<dbReference type="InterPro" id="IPR002645">
    <property type="entry name" value="STAS_dom"/>
</dbReference>
<proteinExistence type="predicted"/>
<evidence type="ECO:0000313" key="8">
    <source>
        <dbReference type="EMBL" id="ROT65918.1"/>
    </source>
</evidence>
<sequence>MQNPMILKERHPRHPRCHATSFEDVTMACDPPEELHVVRPALTVTKRDHTYDYNPGEKRSLCETLSDRVRECDRGRAWGAVTTKLPILSWLPRYNFRTSFVGDVVSGTTVAIMHIPQGMAYALLGGLPPVVGLYMAFFPVLMYVVLGTSPHISMGSSAIVSMVMVQAVGDLSSSAEEAPQGPRDVSPLQDSVNGTAVTYTPIQVASALSLVVGVWQIAFGLLQLGEVLGRFLSDMLISGFTTGLAFQVLTSQVKSLLGISVPRHNGPFSIIYPRVKKVTNLPVPIELLAVVAGTVASYSLDLHQNYDVRVVGDIPTGLPSPSVPPLELLPRLVVTGFVVGLVGYATSFSMAKLFAKKQGYAVDATQELYAQGASNVFGCFFSNGPVAASMSRSIIQEGVGGVTLITPLISCGFIVLILLFVGPLFETLPHCVLASIVLVSLKGMFMQFHELAALWSVSKLDALIWASSFLACVVVSIDFGLFVGIGVSVLVLLSRSQSSSLRRLGRVPGTDLYLDCDKYGTAQEVAGIRILRVDGPLHFANAAQVKEDLLEAAGLGESGPPTQPGIYSVPGNSFKATVETMLSNGSVSGENNQEANFEEYSKKGEKREILDSDDQRTTAGETTIFVPDTLWLILDMSCVSFVDSSGGKLLAELYKELEASSVSLCLAAPSEKVLEQMERCALLDILPKERQFHSVHDAVTILSRPFATPSPAQNPEPREAGVTRF</sequence>
<gene>
    <name evidence="8" type="ORF">C7M84_016096</name>
</gene>
<feature type="compositionally biased region" description="Basic and acidic residues" evidence="5">
    <location>
        <begin position="716"/>
        <end position="725"/>
    </location>
</feature>
<evidence type="ECO:0000313" key="9">
    <source>
        <dbReference type="Proteomes" id="UP000283509"/>
    </source>
</evidence>
<dbReference type="PANTHER" id="PTHR11814">
    <property type="entry name" value="SULFATE TRANSPORTER"/>
    <property type="match status" value="1"/>
</dbReference>
<accession>A0A3R7MN32</accession>
<feature type="transmembrane region" description="Helical" evidence="6">
    <location>
        <begin position="469"/>
        <end position="493"/>
    </location>
</feature>
<evidence type="ECO:0000259" key="7">
    <source>
        <dbReference type="PROSITE" id="PS50801"/>
    </source>
</evidence>
<feature type="transmembrane region" description="Helical" evidence="6">
    <location>
        <begin position="399"/>
        <end position="421"/>
    </location>
</feature>
<dbReference type="InterPro" id="IPR011547">
    <property type="entry name" value="SLC26A/SulP_dom"/>
</dbReference>
<dbReference type="InterPro" id="IPR036513">
    <property type="entry name" value="STAS_dom_sf"/>
</dbReference>
<feature type="transmembrane region" description="Helical" evidence="6">
    <location>
        <begin position="202"/>
        <end position="224"/>
    </location>
</feature>
<dbReference type="PROSITE" id="PS50801">
    <property type="entry name" value="STAS"/>
    <property type="match status" value="1"/>
</dbReference>
<keyword evidence="9" id="KW-1185">Reference proteome</keyword>
<dbReference type="Pfam" id="PF00916">
    <property type="entry name" value="Sulfate_transp"/>
    <property type="match status" value="2"/>
</dbReference>
<dbReference type="SUPFAM" id="SSF52091">
    <property type="entry name" value="SpoIIaa-like"/>
    <property type="match status" value="1"/>
</dbReference>
<evidence type="ECO:0000256" key="2">
    <source>
        <dbReference type="ARBA" id="ARBA00022692"/>
    </source>
</evidence>
<dbReference type="EMBL" id="QCYY01003016">
    <property type="protein sequence ID" value="ROT65918.1"/>
    <property type="molecule type" value="Genomic_DNA"/>
</dbReference>
<dbReference type="Proteomes" id="UP000283509">
    <property type="component" value="Unassembled WGS sequence"/>
</dbReference>